<feature type="domain" description="PAS" evidence="12">
    <location>
        <begin position="166"/>
        <end position="238"/>
    </location>
</feature>
<dbReference type="Pfam" id="PF00072">
    <property type="entry name" value="Response_reg"/>
    <property type="match status" value="2"/>
</dbReference>
<dbReference type="Pfam" id="PF02518">
    <property type="entry name" value="HATPase_c"/>
    <property type="match status" value="1"/>
</dbReference>
<dbReference type="InterPro" id="IPR004358">
    <property type="entry name" value="Sig_transdc_His_kin-like_C"/>
</dbReference>
<dbReference type="GO" id="GO:0000155">
    <property type="term" value="F:phosphorelay sensor kinase activity"/>
    <property type="evidence" value="ECO:0007669"/>
    <property type="project" value="InterPro"/>
</dbReference>
<evidence type="ECO:0000256" key="9">
    <source>
        <dbReference type="SAM" id="Coils"/>
    </source>
</evidence>
<dbReference type="SUPFAM" id="SSF47384">
    <property type="entry name" value="Homodimeric domain of signal transducing histidine kinase"/>
    <property type="match status" value="1"/>
</dbReference>
<evidence type="ECO:0000256" key="1">
    <source>
        <dbReference type="ARBA" id="ARBA00000085"/>
    </source>
</evidence>
<feature type="domain" description="Response regulatory" evidence="11">
    <location>
        <begin position="979"/>
        <end position="1094"/>
    </location>
</feature>
<dbReference type="PROSITE" id="PS50110">
    <property type="entry name" value="RESPONSE_REGULATORY"/>
    <property type="match status" value="2"/>
</dbReference>
<dbReference type="SMART" id="SM00448">
    <property type="entry name" value="REC"/>
    <property type="match status" value="2"/>
</dbReference>
<dbReference type="InterPro" id="IPR005467">
    <property type="entry name" value="His_kinase_dom"/>
</dbReference>
<dbReference type="InterPro" id="IPR035965">
    <property type="entry name" value="PAS-like_dom_sf"/>
</dbReference>
<dbReference type="Gene3D" id="1.10.287.130">
    <property type="match status" value="1"/>
</dbReference>
<comment type="catalytic activity">
    <reaction evidence="1">
        <text>ATP + protein L-histidine = ADP + protein N-phospho-L-histidine.</text>
        <dbReference type="EC" id="2.7.13.3"/>
    </reaction>
</comment>
<reference evidence="14 15" key="1">
    <citation type="submission" date="2019-11" db="EMBL/GenBank/DDBJ databases">
        <authorList>
            <person name="Zheng R.K."/>
            <person name="Sun C.M."/>
        </authorList>
    </citation>
    <scope>NUCLEOTIDE SEQUENCE [LARGE SCALE GENOMIC DNA]</scope>
    <source>
        <strain evidence="14 15">WC007</strain>
    </source>
</reference>
<dbReference type="Pfam" id="PF13185">
    <property type="entry name" value="GAF_2"/>
    <property type="match status" value="1"/>
</dbReference>
<dbReference type="PANTHER" id="PTHR43047">
    <property type="entry name" value="TWO-COMPONENT HISTIDINE PROTEIN KINASE"/>
    <property type="match status" value="1"/>
</dbReference>
<organism evidence="14 15">
    <name type="scientific">Maribellus comscasis</name>
    <dbReference type="NCBI Taxonomy" id="2681766"/>
    <lineage>
        <taxon>Bacteria</taxon>
        <taxon>Pseudomonadati</taxon>
        <taxon>Bacteroidota</taxon>
        <taxon>Bacteroidia</taxon>
        <taxon>Marinilabiliales</taxon>
        <taxon>Prolixibacteraceae</taxon>
        <taxon>Maribellus</taxon>
    </lineage>
</organism>
<dbReference type="InterPro" id="IPR029016">
    <property type="entry name" value="GAF-like_dom_sf"/>
</dbReference>
<keyword evidence="6" id="KW-0902">Two-component regulatory system</keyword>
<dbReference type="FunFam" id="3.30.565.10:FF:000006">
    <property type="entry name" value="Sensor histidine kinase WalK"/>
    <property type="match status" value="1"/>
</dbReference>
<dbReference type="InterPro" id="IPR011006">
    <property type="entry name" value="CheY-like_superfamily"/>
</dbReference>
<dbReference type="InterPro" id="IPR001789">
    <property type="entry name" value="Sig_transdc_resp-reg_receiver"/>
</dbReference>
<dbReference type="EMBL" id="CP046401">
    <property type="protein sequence ID" value="QGY44089.1"/>
    <property type="molecule type" value="Genomic_DNA"/>
</dbReference>
<dbReference type="CDD" id="cd00082">
    <property type="entry name" value="HisKA"/>
    <property type="match status" value="1"/>
</dbReference>
<dbReference type="FunFam" id="1.10.287.130:FF:000001">
    <property type="entry name" value="Two-component sensor histidine kinase"/>
    <property type="match status" value="1"/>
</dbReference>
<name>A0A6I6JS81_9BACT</name>
<keyword evidence="5" id="KW-0418">Kinase</keyword>
<dbReference type="NCBIfam" id="TIGR00229">
    <property type="entry name" value="sensory_box"/>
    <property type="match status" value="2"/>
</dbReference>
<feature type="coiled-coil region" evidence="9">
    <location>
        <begin position="149"/>
        <end position="176"/>
    </location>
</feature>
<feature type="domain" description="Histidine kinase" evidence="10">
    <location>
        <begin position="734"/>
        <end position="952"/>
    </location>
</feature>
<evidence type="ECO:0000256" key="7">
    <source>
        <dbReference type="ARBA" id="ARBA00023136"/>
    </source>
</evidence>
<evidence type="ECO:0000259" key="11">
    <source>
        <dbReference type="PROSITE" id="PS50110"/>
    </source>
</evidence>
<dbReference type="SMART" id="SM00387">
    <property type="entry name" value="HATPase_c"/>
    <property type="match status" value="1"/>
</dbReference>
<feature type="modified residue" description="4-aspartylphosphate" evidence="8">
    <location>
        <position position="1029"/>
    </location>
</feature>
<dbReference type="CDD" id="cd00130">
    <property type="entry name" value="PAS"/>
    <property type="match status" value="2"/>
</dbReference>
<dbReference type="PANTHER" id="PTHR43047:SF72">
    <property type="entry name" value="OSMOSENSING HISTIDINE PROTEIN KINASE SLN1"/>
    <property type="match status" value="1"/>
</dbReference>
<dbReference type="InterPro" id="IPR013655">
    <property type="entry name" value="PAS_fold_3"/>
</dbReference>
<dbReference type="PROSITE" id="PS50112">
    <property type="entry name" value="PAS"/>
    <property type="match status" value="2"/>
</dbReference>
<evidence type="ECO:0000313" key="14">
    <source>
        <dbReference type="EMBL" id="QGY44089.1"/>
    </source>
</evidence>
<evidence type="ECO:0000313" key="15">
    <source>
        <dbReference type="Proteomes" id="UP000428260"/>
    </source>
</evidence>
<dbReference type="InterPro" id="IPR000014">
    <property type="entry name" value="PAS"/>
</dbReference>
<dbReference type="CDD" id="cd17546">
    <property type="entry name" value="REC_hyHK_CKI1_RcsC-like"/>
    <property type="match status" value="1"/>
</dbReference>
<evidence type="ECO:0000259" key="10">
    <source>
        <dbReference type="PROSITE" id="PS50109"/>
    </source>
</evidence>
<dbReference type="InterPro" id="IPR036890">
    <property type="entry name" value="HATPase_C_sf"/>
</dbReference>
<dbReference type="Gene3D" id="3.30.450.20">
    <property type="entry name" value="PAS domain"/>
    <property type="match status" value="3"/>
</dbReference>
<feature type="domain" description="PAC" evidence="13">
    <location>
        <begin position="371"/>
        <end position="422"/>
    </location>
</feature>
<dbReference type="Pfam" id="PF00512">
    <property type="entry name" value="HisKA"/>
    <property type="match status" value="1"/>
</dbReference>
<keyword evidence="15" id="KW-1185">Reference proteome</keyword>
<evidence type="ECO:0000259" key="12">
    <source>
        <dbReference type="PROSITE" id="PS50112"/>
    </source>
</evidence>
<feature type="domain" description="Response regulatory" evidence="11">
    <location>
        <begin position="3"/>
        <end position="122"/>
    </location>
</feature>
<keyword evidence="4" id="KW-0808">Transferase</keyword>
<dbReference type="GO" id="GO:0005886">
    <property type="term" value="C:plasma membrane"/>
    <property type="evidence" value="ECO:0007669"/>
    <property type="project" value="TreeGrafter"/>
</dbReference>
<dbReference type="SMART" id="SM00091">
    <property type="entry name" value="PAS"/>
    <property type="match status" value="3"/>
</dbReference>
<evidence type="ECO:0000256" key="4">
    <source>
        <dbReference type="ARBA" id="ARBA00022679"/>
    </source>
</evidence>
<dbReference type="PROSITE" id="PS50113">
    <property type="entry name" value="PAC"/>
    <property type="match status" value="2"/>
</dbReference>
<dbReference type="PRINTS" id="PR00344">
    <property type="entry name" value="BCTRLSENSOR"/>
</dbReference>
<dbReference type="SUPFAM" id="SSF55781">
    <property type="entry name" value="GAF domain-like"/>
    <property type="match status" value="1"/>
</dbReference>
<keyword evidence="7" id="KW-0472">Membrane</keyword>
<evidence type="ECO:0000256" key="2">
    <source>
        <dbReference type="ARBA" id="ARBA00012438"/>
    </source>
</evidence>
<dbReference type="Pfam" id="PF08447">
    <property type="entry name" value="PAS_3"/>
    <property type="match status" value="2"/>
</dbReference>
<feature type="domain" description="PAS" evidence="12">
    <location>
        <begin position="423"/>
        <end position="501"/>
    </location>
</feature>
<dbReference type="SUPFAM" id="SSF55785">
    <property type="entry name" value="PYP-like sensor domain (PAS domain)"/>
    <property type="match status" value="3"/>
</dbReference>
<dbReference type="RefSeq" id="WP_158865860.1">
    <property type="nucleotide sequence ID" value="NZ_CP046401.1"/>
</dbReference>
<keyword evidence="9" id="KW-0175">Coiled coil</keyword>
<dbReference type="Gene3D" id="3.30.450.40">
    <property type="match status" value="1"/>
</dbReference>
<sequence length="1101" mass="127420">MKKILAVDDQKVNLTDLKIKIKFISPDIEFIATSCPKKGLELALEEQPDIIILDIMMPDLDGYEVCRRLKSNKLTENIPVIFLTVLDNNRENRIRAIEVGADAFLSKPVDEIELRVQINAMLKIRESCIKRQEEKHKLEKLVEKRTHELKKELEKRRETEIRLRENEKKYRELVESSPDIIYIISSKKGVTFGTKRVTEILGIQQEDFKNNPDLWLKLVHPDDQNMVKKITDTNFRETSFDIEYRIKDAKNNWHWFRDRSISRQIQNNEVIVQGIATDITKRKLAEQKLKENENERQRITDNIPGVVYQLKKYTTGETNFTFLGSKSINDIELTGEEVKDNPNLFYKSVHPEDLEKLIKLREESIKNSEPFQIDVRFIKSDDSIVWLRVRSIPETLDDGTVSITGIVMNISENKLAEEKIRESEEKYRLLITQMAQGLAVHEGIFGENGKMTDYRFIDFNSSFETQTGLKRNETVGKSFLEVLPNSESYWIENYEKVLKTGNALHFENYARELGKYFEVIAYKIRENQFATVVTDVTEKKRDFKELCQHNQRQEVLLKIFRYNSNHTRELLNYTLKEAIHLTESKHGVLFLYNENSNQISIGSCSKQFTKNKQVSNVMYELEEIGIWGEAAKRRSPITINDIKLRKDTFKCVSKCNYAPKNLLAIPVIIKNDIKAIIGVSDKAEGYNEKDIKQISLLIEAAWTVIERSRHIEELRRAKERAEESDRLKSAFLANMSHEIRTPMNGIMGFAELLRNSQLTEEEQQNYLAIIEKSGERMLNTINDLIDISRIESNLVEVHFSEFNINEQMIYLYHFFKLEAKNKGLQLNYKTTLLDGRALIISDKDKVNAILMNLIKNSIKYTNQGAIEFGYSVKDNFLEFYVNDTGVGVQTDRQEAIFERFVQADVSISRPYEGVGLGLSIAKAYVEMLHGNIGIESEEGRGSRFYFRIPYKTNTVHFFDNNSSDFANAIDSASVLKEMTILVAEDDETGRMYIEHMLDGKCKKVIFAKNGKKAVEYYENNHDVDLILMDMKMPEMDGYAATKKIKGINSEVLIIGQSAFALPGDREKSIAAGCDDYLTKPLDKNKLFQTVYKHFKNSVEIH</sequence>
<dbReference type="Pfam" id="PF13426">
    <property type="entry name" value="PAS_9"/>
    <property type="match status" value="1"/>
</dbReference>
<dbReference type="SMART" id="SM00388">
    <property type="entry name" value="HisKA"/>
    <property type="match status" value="1"/>
</dbReference>
<protein>
    <recommendedName>
        <fullName evidence="2">histidine kinase</fullName>
        <ecNumber evidence="2">2.7.13.3</ecNumber>
    </recommendedName>
</protein>
<dbReference type="InterPro" id="IPR000700">
    <property type="entry name" value="PAS-assoc_C"/>
</dbReference>
<dbReference type="Proteomes" id="UP000428260">
    <property type="component" value="Chromosome"/>
</dbReference>
<dbReference type="EC" id="2.7.13.3" evidence="2"/>
<keyword evidence="3 8" id="KW-0597">Phosphoprotein</keyword>
<dbReference type="GO" id="GO:0009927">
    <property type="term" value="F:histidine phosphotransfer kinase activity"/>
    <property type="evidence" value="ECO:0007669"/>
    <property type="project" value="TreeGrafter"/>
</dbReference>
<evidence type="ECO:0000256" key="5">
    <source>
        <dbReference type="ARBA" id="ARBA00022777"/>
    </source>
</evidence>
<evidence type="ECO:0000256" key="3">
    <source>
        <dbReference type="ARBA" id="ARBA00022553"/>
    </source>
</evidence>
<dbReference type="SUPFAM" id="SSF55874">
    <property type="entry name" value="ATPase domain of HSP90 chaperone/DNA topoisomerase II/histidine kinase"/>
    <property type="match status" value="1"/>
</dbReference>
<accession>A0A6I6JS81</accession>
<dbReference type="Gene3D" id="3.40.50.2300">
    <property type="match status" value="2"/>
</dbReference>
<dbReference type="InterPro" id="IPR003018">
    <property type="entry name" value="GAF"/>
</dbReference>
<dbReference type="InterPro" id="IPR003661">
    <property type="entry name" value="HisK_dim/P_dom"/>
</dbReference>
<dbReference type="InterPro" id="IPR003594">
    <property type="entry name" value="HATPase_dom"/>
</dbReference>
<feature type="domain" description="PAC" evidence="13">
    <location>
        <begin position="240"/>
        <end position="291"/>
    </location>
</feature>
<evidence type="ECO:0000256" key="8">
    <source>
        <dbReference type="PROSITE-ProRule" id="PRU00169"/>
    </source>
</evidence>
<dbReference type="AlphaFoldDB" id="A0A6I6JS81"/>
<dbReference type="InterPro" id="IPR001610">
    <property type="entry name" value="PAC"/>
</dbReference>
<dbReference type="Gene3D" id="3.30.565.10">
    <property type="entry name" value="Histidine kinase-like ATPase, C-terminal domain"/>
    <property type="match status" value="1"/>
</dbReference>
<dbReference type="SMART" id="SM00065">
    <property type="entry name" value="GAF"/>
    <property type="match status" value="1"/>
</dbReference>
<gene>
    <name evidence="14" type="ORF">GM418_10600</name>
</gene>
<feature type="modified residue" description="4-aspartylphosphate" evidence="8">
    <location>
        <position position="54"/>
    </location>
</feature>
<evidence type="ECO:0000256" key="6">
    <source>
        <dbReference type="ARBA" id="ARBA00023012"/>
    </source>
</evidence>
<dbReference type="SUPFAM" id="SSF52172">
    <property type="entry name" value="CheY-like"/>
    <property type="match status" value="2"/>
</dbReference>
<dbReference type="KEGG" id="mcos:GM418_10600"/>
<evidence type="ECO:0000259" key="13">
    <source>
        <dbReference type="PROSITE" id="PS50113"/>
    </source>
</evidence>
<dbReference type="SMART" id="SM00086">
    <property type="entry name" value="PAC"/>
    <property type="match status" value="2"/>
</dbReference>
<dbReference type="PROSITE" id="PS50109">
    <property type="entry name" value="HIS_KIN"/>
    <property type="match status" value="1"/>
</dbReference>
<dbReference type="InterPro" id="IPR036097">
    <property type="entry name" value="HisK_dim/P_sf"/>
</dbReference>
<proteinExistence type="predicted"/>